<dbReference type="PANTHER" id="PTHR30086">
    <property type="entry name" value="ARGININE EXPORTER PROTEIN ARGO"/>
    <property type="match status" value="1"/>
</dbReference>
<keyword evidence="2" id="KW-1003">Cell membrane</keyword>
<feature type="transmembrane region" description="Helical" evidence="6">
    <location>
        <begin position="39"/>
        <end position="59"/>
    </location>
</feature>
<dbReference type="AlphaFoldDB" id="A0A8J3FXP9"/>
<proteinExistence type="predicted"/>
<reference evidence="7" key="2">
    <citation type="submission" date="2020-09" db="EMBL/GenBank/DDBJ databases">
        <authorList>
            <person name="Sun Q."/>
            <person name="Kim S."/>
        </authorList>
    </citation>
    <scope>NUCLEOTIDE SEQUENCE</scope>
    <source>
        <strain evidence="7">KCTC 32501</strain>
    </source>
</reference>
<accession>A0A8J3FXP9</accession>
<sequence length="206" mass="22265">MTVAIIAGFFMGLSLIIPIGAQNAYVLKLGLLKQHVLPVALLCATMDAILIVLGVAFAGATFTSNPTALNVVRYIGVAFLLFYGARAFYNAYHHAQPNADAPLAQNISLKAAVLTCLGFTLLNPHVYLDTFLLIGSIGAQYTPNHFYYALGASTASFVWFLSLGFGARLLTPLFAKSKTWVILECVIGIIMWTIAYKIWTMPLVAA</sequence>
<evidence type="ECO:0000256" key="6">
    <source>
        <dbReference type="SAM" id="Phobius"/>
    </source>
</evidence>
<dbReference type="Pfam" id="PF01810">
    <property type="entry name" value="LysE"/>
    <property type="match status" value="1"/>
</dbReference>
<keyword evidence="3 6" id="KW-0812">Transmembrane</keyword>
<evidence type="ECO:0000313" key="8">
    <source>
        <dbReference type="Proteomes" id="UP000614287"/>
    </source>
</evidence>
<evidence type="ECO:0000313" key="7">
    <source>
        <dbReference type="EMBL" id="GHA66535.1"/>
    </source>
</evidence>
<dbReference type="RefSeq" id="WP_189490793.1">
    <property type="nucleotide sequence ID" value="NZ_BMZG01000002.1"/>
</dbReference>
<name>A0A8J3FXP9_9BURK</name>
<dbReference type="GO" id="GO:0015171">
    <property type="term" value="F:amino acid transmembrane transporter activity"/>
    <property type="evidence" value="ECO:0007669"/>
    <property type="project" value="TreeGrafter"/>
</dbReference>
<comment type="subcellular location">
    <subcellularLocation>
        <location evidence="1">Cell membrane</location>
        <topology evidence="1">Multi-pass membrane protein</topology>
    </subcellularLocation>
</comment>
<keyword evidence="8" id="KW-1185">Reference proteome</keyword>
<protein>
    <submittedName>
        <fullName evidence="7">Amino acid transporter</fullName>
    </submittedName>
</protein>
<keyword evidence="4 6" id="KW-1133">Transmembrane helix</keyword>
<evidence type="ECO:0000256" key="2">
    <source>
        <dbReference type="ARBA" id="ARBA00022475"/>
    </source>
</evidence>
<dbReference type="Proteomes" id="UP000614287">
    <property type="component" value="Unassembled WGS sequence"/>
</dbReference>
<dbReference type="InterPro" id="IPR001123">
    <property type="entry name" value="LeuE-type"/>
</dbReference>
<feature type="transmembrane region" description="Helical" evidence="6">
    <location>
        <begin position="71"/>
        <end position="89"/>
    </location>
</feature>
<feature type="transmembrane region" description="Helical" evidence="6">
    <location>
        <begin position="6"/>
        <end position="27"/>
    </location>
</feature>
<dbReference type="EMBL" id="BMZG01000002">
    <property type="protein sequence ID" value="GHA66535.1"/>
    <property type="molecule type" value="Genomic_DNA"/>
</dbReference>
<organism evidence="7 8">
    <name type="scientific">Formosimonas limnophila</name>
    <dbReference type="NCBI Taxonomy" id="1384487"/>
    <lineage>
        <taxon>Bacteria</taxon>
        <taxon>Pseudomonadati</taxon>
        <taxon>Pseudomonadota</taxon>
        <taxon>Betaproteobacteria</taxon>
        <taxon>Burkholderiales</taxon>
        <taxon>Burkholderiaceae</taxon>
        <taxon>Formosimonas</taxon>
    </lineage>
</organism>
<gene>
    <name evidence="7" type="ORF">GCM10009007_03790</name>
</gene>
<evidence type="ECO:0000256" key="5">
    <source>
        <dbReference type="ARBA" id="ARBA00023136"/>
    </source>
</evidence>
<reference evidence="7" key="1">
    <citation type="journal article" date="2014" name="Int. J. Syst. Evol. Microbiol.">
        <title>Complete genome sequence of Corynebacterium casei LMG S-19264T (=DSM 44701T), isolated from a smear-ripened cheese.</title>
        <authorList>
            <consortium name="US DOE Joint Genome Institute (JGI-PGF)"/>
            <person name="Walter F."/>
            <person name="Albersmeier A."/>
            <person name="Kalinowski J."/>
            <person name="Ruckert C."/>
        </authorList>
    </citation>
    <scope>NUCLEOTIDE SEQUENCE</scope>
    <source>
        <strain evidence="7">KCTC 32501</strain>
    </source>
</reference>
<dbReference type="GO" id="GO:0005886">
    <property type="term" value="C:plasma membrane"/>
    <property type="evidence" value="ECO:0007669"/>
    <property type="project" value="UniProtKB-SubCell"/>
</dbReference>
<evidence type="ECO:0000256" key="3">
    <source>
        <dbReference type="ARBA" id="ARBA00022692"/>
    </source>
</evidence>
<evidence type="ECO:0000256" key="1">
    <source>
        <dbReference type="ARBA" id="ARBA00004651"/>
    </source>
</evidence>
<keyword evidence="5 6" id="KW-0472">Membrane</keyword>
<dbReference type="PANTHER" id="PTHR30086:SF20">
    <property type="entry name" value="ARGININE EXPORTER PROTEIN ARGO-RELATED"/>
    <property type="match status" value="1"/>
</dbReference>
<feature type="transmembrane region" description="Helical" evidence="6">
    <location>
        <begin position="179"/>
        <end position="199"/>
    </location>
</feature>
<feature type="transmembrane region" description="Helical" evidence="6">
    <location>
        <begin position="109"/>
        <end position="126"/>
    </location>
</feature>
<evidence type="ECO:0000256" key="4">
    <source>
        <dbReference type="ARBA" id="ARBA00022989"/>
    </source>
</evidence>
<comment type="caution">
    <text evidence="7">The sequence shown here is derived from an EMBL/GenBank/DDBJ whole genome shotgun (WGS) entry which is preliminary data.</text>
</comment>
<feature type="transmembrane region" description="Helical" evidence="6">
    <location>
        <begin position="146"/>
        <end position="167"/>
    </location>
</feature>